<keyword evidence="2" id="KW-0436">Ligase</keyword>
<accession>A0A084W8K2</accession>
<protein>
    <submittedName>
        <fullName evidence="2 3">Biotin-protein ligase</fullName>
    </submittedName>
</protein>
<feature type="region of interest" description="Disordered" evidence="1">
    <location>
        <begin position="117"/>
        <end position="139"/>
    </location>
</feature>
<dbReference type="GO" id="GO:0016874">
    <property type="term" value="F:ligase activity"/>
    <property type="evidence" value="ECO:0007669"/>
    <property type="project" value="UniProtKB-KW"/>
</dbReference>
<evidence type="ECO:0000313" key="3">
    <source>
        <dbReference type="EnsemblMetazoa" id="ASIC014545-PA"/>
    </source>
</evidence>
<dbReference type="Proteomes" id="UP000030765">
    <property type="component" value="Unassembled WGS sequence"/>
</dbReference>
<dbReference type="AlphaFoldDB" id="A0A084W8K2"/>
<dbReference type="EMBL" id="KE525319">
    <property type="protein sequence ID" value="KFB46546.1"/>
    <property type="molecule type" value="Genomic_DNA"/>
</dbReference>
<sequence length="139" mass="15001">MASRALPGSFIGHRKHRERSSAGNQFTVGAANAIIWQPKATLARAQGQRNVNYQTSPGGKLHICVSSGAFPARKRKSHAKTKKELQTNLHAMQSDAGMQVQHAAVLGHVLWPGFRMTSGQPVRPRGRQQSTGGIPTGPF</sequence>
<dbReference type="EMBL" id="ATLV01021485">
    <property type="status" value="NOT_ANNOTATED_CDS"/>
    <property type="molecule type" value="Genomic_DNA"/>
</dbReference>
<organism evidence="2">
    <name type="scientific">Anopheles sinensis</name>
    <name type="common">Mosquito</name>
    <dbReference type="NCBI Taxonomy" id="74873"/>
    <lineage>
        <taxon>Eukaryota</taxon>
        <taxon>Metazoa</taxon>
        <taxon>Ecdysozoa</taxon>
        <taxon>Arthropoda</taxon>
        <taxon>Hexapoda</taxon>
        <taxon>Insecta</taxon>
        <taxon>Pterygota</taxon>
        <taxon>Neoptera</taxon>
        <taxon>Endopterygota</taxon>
        <taxon>Diptera</taxon>
        <taxon>Nematocera</taxon>
        <taxon>Culicoidea</taxon>
        <taxon>Culicidae</taxon>
        <taxon>Anophelinae</taxon>
        <taxon>Anopheles</taxon>
    </lineage>
</organism>
<keyword evidence="4" id="KW-1185">Reference proteome</keyword>
<evidence type="ECO:0000256" key="1">
    <source>
        <dbReference type="SAM" id="MobiDB-lite"/>
    </source>
</evidence>
<evidence type="ECO:0000313" key="4">
    <source>
        <dbReference type="Proteomes" id="UP000030765"/>
    </source>
</evidence>
<dbReference type="VEuPathDB" id="VectorBase:ASIC014545"/>
<evidence type="ECO:0000313" key="2">
    <source>
        <dbReference type="EMBL" id="KFB46546.1"/>
    </source>
</evidence>
<reference evidence="3" key="2">
    <citation type="submission" date="2020-05" db="UniProtKB">
        <authorList>
            <consortium name="EnsemblMetazoa"/>
        </authorList>
    </citation>
    <scope>IDENTIFICATION</scope>
</reference>
<dbReference type="EnsemblMetazoa" id="ASIC014545-RA">
    <property type="protein sequence ID" value="ASIC014545-PA"/>
    <property type="gene ID" value="ASIC014545"/>
</dbReference>
<reference evidence="2 4" key="1">
    <citation type="journal article" date="2014" name="BMC Genomics">
        <title>Genome sequence of Anopheles sinensis provides insight into genetics basis of mosquito competence for malaria parasites.</title>
        <authorList>
            <person name="Zhou D."/>
            <person name="Zhang D."/>
            <person name="Ding G."/>
            <person name="Shi L."/>
            <person name="Hou Q."/>
            <person name="Ye Y."/>
            <person name="Xu Y."/>
            <person name="Zhou H."/>
            <person name="Xiong C."/>
            <person name="Li S."/>
            <person name="Yu J."/>
            <person name="Hong S."/>
            <person name="Yu X."/>
            <person name="Zou P."/>
            <person name="Chen C."/>
            <person name="Chang X."/>
            <person name="Wang W."/>
            <person name="Lv Y."/>
            <person name="Sun Y."/>
            <person name="Ma L."/>
            <person name="Shen B."/>
            <person name="Zhu C."/>
        </authorList>
    </citation>
    <scope>NUCLEOTIDE SEQUENCE [LARGE SCALE GENOMIC DNA]</scope>
</reference>
<proteinExistence type="predicted"/>
<gene>
    <name evidence="2" type="ORF">ZHAS_00014545</name>
</gene>
<name>A0A084W8K2_ANOSI</name>